<evidence type="ECO:0000313" key="7">
    <source>
        <dbReference type="Proteomes" id="UP001184853"/>
    </source>
</evidence>
<dbReference type="PANTHER" id="PTHR45566">
    <property type="entry name" value="HTH-TYPE TRANSCRIPTIONAL REGULATOR YHJB-RELATED"/>
    <property type="match status" value="1"/>
</dbReference>
<keyword evidence="1 3" id="KW-0597">Phosphoprotein</keyword>
<feature type="modified residue" description="4-aspartylphosphate" evidence="3">
    <location>
        <position position="55"/>
    </location>
</feature>
<dbReference type="RefSeq" id="WP_115980532.1">
    <property type="nucleotide sequence ID" value="NZ_JAVDQS010000002.1"/>
</dbReference>
<keyword evidence="2 6" id="KW-0238">DNA-binding</keyword>
<dbReference type="PANTHER" id="PTHR45566:SF1">
    <property type="entry name" value="HTH-TYPE TRANSCRIPTIONAL REGULATOR YHJB-RELATED"/>
    <property type="match status" value="1"/>
</dbReference>
<dbReference type="Proteomes" id="UP001184853">
    <property type="component" value="Unassembled WGS sequence"/>
</dbReference>
<dbReference type="InterPro" id="IPR001789">
    <property type="entry name" value="Sig_transdc_resp-reg_receiver"/>
</dbReference>
<dbReference type="SMART" id="SM00421">
    <property type="entry name" value="HTH_LUXR"/>
    <property type="match status" value="1"/>
</dbReference>
<protein>
    <submittedName>
        <fullName evidence="6">DNA-binding NarL/FixJ family response regulator</fullName>
    </submittedName>
</protein>
<organism evidence="6 7">
    <name type="scientific">Chryseobacterium geocarposphaerae</name>
    <dbReference type="NCBI Taxonomy" id="1416776"/>
    <lineage>
        <taxon>Bacteria</taxon>
        <taxon>Pseudomonadati</taxon>
        <taxon>Bacteroidota</taxon>
        <taxon>Flavobacteriia</taxon>
        <taxon>Flavobacteriales</taxon>
        <taxon>Weeksellaceae</taxon>
        <taxon>Chryseobacterium group</taxon>
        <taxon>Chryseobacterium</taxon>
    </lineage>
</organism>
<dbReference type="SUPFAM" id="SSF52172">
    <property type="entry name" value="CheY-like"/>
    <property type="match status" value="1"/>
</dbReference>
<evidence type="ECO:0000256" key="1">
    <source>
        <dbReference type="ARBA" id="ARBA00022553"/>
    </source>
</evidence>
<accession>A0ABU1LBE6</accession>
<dbReference type="SMART" id="SM00448">
    <property type="entry name" value="REC"/>
    <property type="match status" value="1"/>
</dbReference>
<dbReference type="Pfam" id="PF00072">
    <property type="entry name" value="Response_reg"/>
    <property type="match status" value="1"/>
</dbReference>
<dbReference type="PROSITE" id="PS50043">
    <property type="entry name" value="HTH_LUXR_2"/>
    <property type="match status" value="1"/>
</dbReference>
<dbReference type="InterPro" id="IPR016032">
    <property type="entry name" value="Sig_transdc_resp-reg_C-effctor"/>
</dbReference>
<dbReference type="Pfam" id="PF00196">
    <property type="entry name" value="GerE"/>
    <property type="match status" value="1"/>
</dbReference>
<dbReference type="PROSITE" id="PS50110">
    <property type="entry name" value="RESPONSE_REGULATORY"/>
    <property type="match status" value="1"/>
</dbReference>
<evidence type="ECO:0000313" key="6">
    <source>
        <dbReference type="EMBL" id="MDR6404052.1"/>
    </source>
</evidence>
<dbReference type="Gene3D" id="3.40.50.2300">
    <property type="match status" value="1"/>
</dbReference>
<feature type="domain" description="HTH luxR-type" evidence="4">
    <location>
        <begin position="145"/>
        <end position="210"/>
    </location>
</feature>
<evidence type="ECO:0000256" key="3">
    <source>
        <dbReference type="PROSITE-ProRule" id="PRU00169"/>
    </source>
</evidence>
<reference evidence="6 7" key="1">
    <citation type="submission" date="2023-07" db="EMBL/GenBank/DDBJ databases">
        <title>Sorghum-associated microbial communities from plants grown in Nebraska, USA.</title>
        <authorList>
            <person name="Schachtman D."/>
        </authorList>
    </citation>
    <scope>NUCLEOTIDE SEQUENCE [LARGE SCALE GENOMIC DNA]</scope>
    <source>
        <strain evidence="6 7">DS1709</strain>
    </source>
</reference>
<evidence type="ECO:0000259" key="4">
    <source>
        <dbReference type="PROSITE" id="PS50043"/>
    </source>
</evidence>
<comment type="caution">
    <text evidence="6">The sequence shown here is derived from an EMBL/GenBank/DDBJ whole genome shotgun (WGS) entry which is preliminary data.</text>
</comment>
<dbReference type="InterPro" id="IPR058245">
    <property type="entry name" value="NreC/VraR/RcsB-like_REC"/>
</dbReference>
<dbReference type="EMBL" id="JAVDQS010000002">
    <property type="protein sequence ID" value="MDR6404052.1"/>
    <property type="molecule type" value="Genomic_DNA"/>
</dbReference>
<evidence type="ECO:0000259" key="5">
    <source>
        <dbReference type="PROSITE" id="PS50110"/>
    </source>
</evidence>
<name>A0ABU1LBE6_9FLAO</name>
<dbReference type="CDD" id="cd17535">
    <property type="entry name" value="REC_NarL-like"/>
    <property type="match status" value="1"/>
</dbReference>
<evidence type="ECO:0000256" key="2">
    <source>
        <dbReference type="ARBA" id="ARBA00023125"/>
    </source>
</evidence>
<dbReference type="InterPro" id="IPR000792">
    <property type="entry name" value="Tscrpt_reg_LuxR_C"/>
</dbReference>
<gene>
    <name evidence="6" type="ORF">J2781_000967</name>
</gene>
<proteinExistence type="predicted"/>
<dbReference type="GO" id="GO:0003677">
    <property type="term" value="F:DNA binding"/>
    <property type="evidence" value="ECO:0007669"/>
    <property type="project" value="UniProtKB-KW"/>
</dbReference>
<keyword evidence="7" id="KW-1185">Reference proteome</keyword>
<dbReference type="SUPFAM" id="SSF46894">
    <property type="entry name" value="C-terminal effector domain of the bipartite response regulators"/>
    <property type="match status" value="1"/>
</dbReference>
<dbReference type="PRINTS" id="PR00038">
    <property type="entry name" value="HTHLUXR"/>
</dbReference>
<dbReference type="InterPro" id="IPR011006">
    <property type="entry name" value="CheY-like_superfamily"/>
</dbReference>
<dbReference type="InterPro" id="IPR051015">
    <property type="entry name" value="EvgA-like"/>
</dbReference>
<sequence length="211" mass="24573">MEKRILIADDHYVVRMGTAIIIEDHYPQIMIDHAQNFSQVLEKITENEYALVILDIEMPGSTFEHMIKEIKKIRNDIKILIFTSHKEKEAIPYLSVGANGYLNKSCEDTKILDAIQSIFTEGYYYPQVLLHDFINNKNYKPESSETRPLDLLSEREAIIYQYLVEGNGILEISNKLDLHMSTISTHKLRIFKKLQVNSIAELVHLHNKYYS</sequence>
<feature type="domain" description="Response regulatory" evidence="5">
    <location>
        <begin position="4"/>
        <end position="119"/>
    </location>
</feature>
<dbReference type="CDD" id="cd06170">
    <property type="entry name" value="LuxR_C_like"/>
    <property type="match status" value="1"/>
</dbReference>